<dbReference type="CDD" id="cd03247">
    <property type="entry name" value="ABCC_cytochrome_bd"/>
    <property type="match status" value="1"/>
</dbReference>
<evidence type="ECO:0000259" key="10">
    <source>
        <dbReference type="PROSITE" id="PS50893"/>
    </source>
</evidence>
<feature type="transmembrane region" description="Helical" evidence="9">
    <location>
        <begin position="246"/>
        <end position="264"/>
    </location>
</feature>
<dbReference type="EMBL" id="CP015438">
    <property type="protein sequence ID" value="ANB61583.1"/>
    <property type="molecule type" value="Genomic_DNA"/>
</dbReference>
<evidence type="ECO:0000256" key="8">
    <source>
        <dbReference type="ARBA" id="ARBA00023136"/>
    </source>
</evidence>
<dbReference type="PATRIC" id="fig|294699.3.peg.2112"/>
<accession>A0A160F6S5</accession>
<keyword evidence="13" id="KW-1185">Reference proteome</keyword>
<proteinExistence type="predicted"/>
<dbReference type="InterPro" id="IPR003593">
    <property type="entry name" value="AAA+_ATPase"/>
</dbReference>
<dbReference type="InterPro" id="IPR039421">
    <property type="entry name" value="Type_1_exporter"/>
</dbReference>
<dbReference type="OrthoDB" id="9802264at2"/>
<dbReference type="InterPro" id="IPR014223">
    <property type="entry name" value="ABC_CydC/D"/>
</dbReference>
<keyword evidence="2" id="KW-0813">Transport</keyword>
<dbReference type="Proteomes" id="UP000076865">
    <property type="component" value="Chromosome"/>
</dbReference>
<feature type="transmembrane region" description="Helical" evidence="9">
    <location>
        <begin position="161"/>
        <end position="181"/>
    </location>
</feature>
<dbReference type="GO" id="GO:0005524">
    <property type="term" value="F:ATP binding"/>
    <property type="evidence" value="ECO:0007669"/>
    <property type="project" value="UniProtKB-KW"/>
</dbReference>
<keyword evidence="6" id="KW-0067">ATP-binding</keyword>
<evidence type="ECO:0000313" key="12">
    <source>
        <dbReference type="EMBL" id="ANB61583.1"/>
    </source>
</evidence>
<evidence type="ECO:0000256" key="5">
    <source>
        <dbReference type="ARBA" id="ARBA00022741"/>
    </source>
</evidence>
<gene>
    <name evidence="12" type="primary">cydC</name>
    <name evidence="12" type="ORF">GFC30_2050</name>
</gene>
<dbReference type="NCBIfam" id="TIGR02868">
    <property type="entry name" value="CydC"/>
    <property type="match status" value="1"/>
</dbReference>
<dbReference type="Pfam" id="PF00005">
    <property type="entry name" value="ABC_tran"/>
    <property type="match status" value="1"/>
</dbReference>
<feature type="domain" description="ABC transmembrane type-1" evidence="11">
    <location>
        <begin position="19"/>
        <end position="303"/>
    </location>
</feature>
<evidence type="ECO:0000256" key="2">
    <source>
        <dbReference type="ARBA" id="ARBA00022448"/>
    </source>
</evidence>
<feature type="transmembrane region" description="Helical" evidence="9">
    <location>
        <begin position="54"/>
        <end position="73"/>
    </location>
</feature>
<name>A0A160F6S5_9BACL</name>
<dbReference type="InterPro" id="IPR011527">
    <property type="entry name" value="ABC1_TM_dom"/>
</dbReference>
<dbReference type="InterPro" id="IPR003439">
    <property type="entry name" value="ABC_transporter-like_ATP-bd"/>
</dbReference>
<sequence length="592" mass="66178">MNKENWIFPYLRQYRGLFALAILLGSLTILFGGALMFTSGYLISKAATQPESILMVYVPIVGVRAFGIGRSVLSYAERLTGHQFILKILSEMRVRLYKIIEPQALFLRSRLRTGDVLGVLADDIEHLQDFYLKTLFPSLVSLVIYTVIIICAGLFSIPFAILLAVFIGLLIFVGPIISYIYTKTKNEQLKRGRHQLYQQFTDTIFGISDWIFSGKYAAFIQRYETQEHKLLAIETKKRSFVNWRDVLNQIVLGAIVIIAIYWANEQTLRGEFSPTMIAACGLVALSLVESFLPIAGAVSETSSYQDSLKRLEAIEAESSLPWIEADGCKNSLDLSQVTIEINHLSFGYTSETPLLNDFSLKIGQGEKIAIIGRSGSGKSTLLKLLQGALVPTRGGVRINGMNAHELGSAVPKLMAVLNQKPYLFNTSVMNNIRLGNPEATDEEVYEAAKMVQLHELIMQLPKGYETNMQETGSRFSGGERQRIALARILLQKTPIVIMDEPTVGLDPITEANLLATIFNTLKGKTIIWVTHHLMGVEKMDRILFLEKGKIIMGGSHQQLLESEERYRRLYALDRPALQFTIGESPCKGVARL</sequence>
<dbReference type="RefSeq" id="WP_066324969.1">
    <property type="nucleotide sequence ID" value="NZ_CP015438.1"/>
</dbReference>
<evidence type="ECO:0000256" key="7">
    <source>
        <dbReference type="ARBA" id="ARBA00022989"/>
    </source>
</evidence>
<dbReference type="PANTHER" id="PTHR43394">
    <property type="entry name" value="ATP-DEPENDENT PERMEASE MDL1, MITOCHONDRIAL"/>
    <property type="match status" value="1"/>
</dbReference>
<comment type="subcellular location">
    <subcellularLocation>
        <location evidence="1">Cell membrane</location>
        <topology evidence="1">Multi-pass membrane protein</topology>
    </subcellularLocation>
</comment>
<dbReference type="Gene3D" id="3.40.50.300">
    <property type="entry name" value="P-loop containing nucleotide triphosphate hydrolases"/>
    <property type="match status" value="1"/>
</dbReference>
<dbReference type="GO" id="GO:0016887">
    <property type="term" value="F:ATP hydrolysis activity"/>
    <property type="evidence" value="ECO:0007669"/>
    <property type="project" value="InterPro"/>
</dbReference>
<dbReference type="KEGG" id="aamy:GFC30_2050"/>
<dbReference type="InterPro" id="IPR036640">
    <property type="entry name" value="ABC1_TM_sf"/>
</dbReference>
<reference evidence="12 13" key="1">
    <citation type="journal article" date="2006" name="Syst. Appl. Microbiol.">
        <title>Anoxybacillus amylolyticus sp. nov., a thermophilic amylase producing bacterium isolated from Mount Rittmann (Antarctica).</title>
        <authorList>
            <person name="Poli A."/>
            <person name="Esposito E."/>
            <person name="Lama L."/>
            <person name="Orlando P."/>
            <person name="Nicolaus G."/>
            <person name="de Appolonia F."/>
            <person name="Gambacorta A."/>
            <person name="Nicolaus B."/>
        </authorList>
    </citation>
    <scope>NUCLEOTIDE SEQUENCE [LARGE SCALE GENOMIC DNA]</scope>
    <source>
        <strain evidence="12 13">DSM 15939</strain>
    </source>
</reference>
<dbReference type="PANTHER" id="PTHR43394:SF1">
    <property type="entry name" value="ATP-BINDING CASSETTE SUB-FAMILY B MEMBER 10, MITOCHONDRIAL"/>
    <property type="match status" value="1"/>
</dbReference>
<dbReference type="PROSITE" id="PS00211">
    <property type="entry name" value="ABC_TRANSPORTER_1"/>
    <property type="match status" value="1"/>
</dbReference>
<evidence type="ECO:0000256" key="1">
    <source>
        <dbReference type="ARBA" id="ARBA00004651"/>
    </source>
</evidence>
<dbReference type="GO" id="GO:0034775">
    <property type="term" value="P:glutathione transmembrane transport"/>
    <property type="evidence" value="ECO:0007669"/>
    <property type="project" value="InterPro"/>
</dbReference>
<evidence type="ECO:0000256" key="9">
    <source>
        <dbReference type="SAM" id="Phobius"/>
    </source>
</evidence>
<feature type="transmembrane region" description="Helical" evidence="9">
    <location>
        <begin position="20"/>
        <end position="42"/>
    </location>
</feature>
<keyword evidence="5" id="KW-0547">Nucleotide-binding</keyword>
<dbReference type="AlphaFoldDB" id="A0A160F6S5"/>
<dbReference type="Pfam" id="PF00664">
    <property type="entry name" value="ABC_membrane"/>
    <property type="match status" value="1"/>
</dbReference>
<dbReference type="PROSITE" id="PS50929">
    <property type="entry name" value="ABC_TM1F"/>
    <property type="match status" value="1"/>
</dbReference>
<keyword evidence="3" id="KW-1003">Cell membrane</keyword>
<organism evidence="12 13">
    <name type="scientific">Anoxybacteroides amylolyticum</name>
    <dbReference type="NCBI Taxonomy" id="294699"/>
    <lineage>
        <taxon>Bacteria</taxon>
        <taxon>Bacillati</taxon>
        <taxon>Bacillota</taxon>
        <taxon>Bacilli</taxon>
        <taxon>Bacillales</taxon>
        <taxon>Anoxybacillaceae</taxon>
        <taxon>Anoxybacteroides</taxon>
    </lineage>
</organism>
<protein>
    <submittedName>
        <fullName evidence="12">Thiol reductant ABC exporter, CydC subunit</fullName>
    </submittedName>
</protein>
<keyword evidence="4 9" id="KW-0812">Transmembrane</keyword>
<feature type="domain" description="ABC transporter" evidence="10">
    <location>
        <begin position="339"/>
        <end position="572"/>
    </location>
</feature>
<feature type="transmembrane region" description="Helical" evidence="9">
    <location>
        <begin position="135"/>
        <end position="155"/>
    </location>
</feature>
<evidence type="ECO:0000256" key="4">
    <source>
        <dbReference type="ARBA" id="ARBA00022692"/>
    </source>
</evidence>
<dbReference type="PROSITE" id="PS50893">
    <property type="entry name" value="ABC_TRANSPORTER_2"/>
    <property type="match status" value="1"/>
</dbReference>
<dbReference type="SMART" id="SM00382">
    <property type="entry name" value="AAA"/>
    <property type="match status" value="1"/>
</dbReference>
<dbReference type="Gene3D" id="1.20.1560.10">
    <property type="entry name" value="ABC transporter type 1, transmembrane domain"/>
    <property type="match status" value="1"/>
</dbReference>
<dbReference type="InterPro" id="IPR017871">
    <property type="entry name" value="ABC_transporter-like_CS"/>
</dbReference>
<dbReference type="InterPro" id="IPR027417">
    <property type="entry name" value="P-loop_NTPase"/>
</dbReference>
<dbReference type="GO" id="GO:0045454">
    <property type="term" value="P:cell redox homeostasis"/>
    <property type="evidence" value="ECO:0007669"/>
    <property type="project" value="InterPro"/>
</dbReference>
<evidence type="ECO:0000313" key="13">
    <source>
        <dbReference type="Proteomes" id="UP000076865"/>
    </source>
</evidence>
<dbReference type="SUPFAM" id="SSF90123">
    <property type="entry name" value="ABC transporter transmembrane region"/>
    <property type="match status" value="1"/>
</dbReference>
<keyword evidence="7 9" id="KW-1133">Transmembrane helix</keyword>
<dbReference type="SUPFAM" id="SSF52540">
    <property type="entry name" value="P-loop containing nucleoside triphosphate hydrolases"/>
    <property type="match status" value="1"/>
</dbReference>
<evidence type="ECO:0000259" key="11">
    <source>
        <dbReference type="PROSITE" id="PS50929"/>
    </source>
</evidence>
<dbReference type="FunFam" id="3.40.50.300:FF:000221">
    <property type="entry name" value="Multidrug ABC transporter ATP-binding protein"/>
    <property type="match status" value="1"/>
</dbReference>
<dbReference type="GO" id="GO:0005886">
    <property type="term" value="C:plasma membrane"/>
    <property type="evidence" value="ECO:0007669"/>
    <property type="project" value="UniProtKB-SubCell"/>
</dbReference>
<keyword evidence="8 9" id="KW-0472">Membrane</keyword>
<dbReference type="GO" id="GO:0015421">
    <property type="term" value="F:ABC-type oligopeptide transporter activity"/>
    <property type="evidence" value="ECO:0007669"/>
    <property type="project" value="TreeGrafter"/>
</dbReference>
<evidence type="ECO:0000256" key="6">
    <source>
        <dbReference type="ARBA" id="ARBA00022840"/>
    </source>
</evidence>
<evidence type="ECO:0000256" key="3">
    <source>
        <dbReference type="ARBA" id="ARBA00022475"/>
    </source>
</evidence>